<feature type="domain" description="Glyoxalase-like" evidence="1">
    <location>
        <begin position="3"/>
        <end position="168"/>
    </location>
</feature>
<dbReference type="OrthoDB" id="8451710at2"/>
<dbReference type="EMBL" id="QETF01000019">
    <property type="protein sequence ID" value="PWG15997.1"/>
    <property type="molecule type" value="Genomic_DNA"/>
</dbReference>
<proteinExistence type="predicted"/>
<dbReference type="RefSeq" id="WP_109389628.1">
    <property type="nucleotide sequence ID" value="NZ_QETF01000019.1"/>
</dbReference>
<sequence>MQLDHLAICAADLEEGVASAEARLGVPMGPGGKHAHFGTHNRLLGLGAGLYLEVIAPDPSAESQGPRWFGLDNPPDSPRLVNWICRVPDLDAALADFPECGVAVDLARDALRWRISVPGDGRLPLDAALPTLLQWQVDSPPGDSLPESGVRFAGLTITHPQAAALSRRISVPGVVYQQGDQPGLSARFHTPRGEVTL</sequence>
<dbReference type="Gene3D" id="3.10.180.10">
    <property type="entry name" value="2,3-Dihydroxybiphenyl 1,2-Dioxygenase, domain 1"/>
    <property type="match status" value="1"/>
</dbReference>
<protein>
    <submittedName>
        <fullName evidence="2">Polyphosphate kinase</fullName>
    </submittedName>
</protein>
<dbReference type="InterPro" id="IPR029068">
    <property type="entry name" value="Glyas_Bleomycin-R_OHBP_Dase"/>
</dbReference>
<accession>A0A2V1P3K1</accession>
<dbReference type="Proteomes" id="UP000245293">
    <property type="component" value="Unassembled WGS sequence"/>
</dbReference>
<keyword evidence="3" id="KW-1185">Reference proteome</keyword>
<dbReference type="SUPFAM" id="SSF54593">
    <property type="entry name" value="Glyoxalase/Bleomycin resistance protein/Dihydroxybiphenyl dioxygenase"/>
    <property type="match status" value="1"/>
</dbReference>
<name>A0A2V1P3K1_9RHOB</name>
<evidence type="ECO:0000313" key="3">
    <source>
        <dbReference type="Proteomes" id="UP000245293"/>
    </source>
</evidence>
<keyword evidence="2" id="KW-0418">Kinase</keyword>
<keyword evidence="2" id="KW-0808">Transferase</keyword>
<reference evidence="3" key="1">
    <citation type="submission" date="2018-05" db="EMBL/GenBank/DDBJ databases">
        <authorList>
            <person name="Du Z."/>
            <person name="Wang X."/>
        </authorList>
    </citation>
    <scope>NUCLEOTIDE SEQUENCE [LARGE SCALE GENOMIC DNA]</scope>
    <source>
        <strain evidence="3">WDS4C29</strain>
    </source>
</reference>
<dbReference type="InterPro" id="IPR025870">
    <property type="entry name" value="Glyoxalase-like_dom"/>
</dbReference>
<dbReference type="AlphaFoldDB" id="A0A2V1P3K1"/>
<dbReference type="GO" id="GO:0016301">
    <property type="term" value="F:kinase activity"/>
    <property type="evidence" value="ECO:0007669"/>
    <property type="project" value="UniProtKB-KW"/>
</dbReference>
<gene>
    <name evidence="2" type="ORF">DFK10_13865</name>
</gene>
<evidence type="ECO:0000313" key="2">
    <source>
        <dbReference type="EMBL" id="PWG15997.1"/>
    </source>
</evidence>
<dbReference type="Pfam" id="PF13468">
    <property type="entry name" value="Glyoxalase_3"/>
    <property type="match status" value="1"/>
</dbReference>
<organism evidence="2 3">
    <name type="scientific">Salibaculum griseiflavum</name>
    <dbReference type="NCBI Taxonomy" id="1914409"/>
    <lineage>
        <taxon>Bacteria</taxon>
        <taxon>Pseudomonadati</taxon>
        <taxon>Pseudomonadota</taxon>
        <taxon>Alphaproteobacteria</taxon>
        <taxon>Rhodobacterales</taxon>
        <taxon>Roseobacteraceae</taxon>
        <taxon>Salibaculum</taxon>
    </lineage>
</organism>
<evidence type="ECO:0000259" key="1">
    <source>
        <dbReference type="Pfam" id="PF13468"/>
    </source>
</evidence>
<comment type="caution">
    <text evidence="2">The sequence shown here is derived from an EMBL/GenBank/DDBJ whole genome shotgun (WGS) entry which is preliminary data.</text>
</comment>